<dbReference type="Bgee" id="ENSMMUG00000063079">
    <property type="expression patterns" value="Expressed in liver and 4 other cell types or tissues"/>
</dbReference>
<reference evidence="1" key="3">
    <citation type="submission" date="2025-08" db="UniProtKB">
        <authorList>
            <consortium name="Ensembl"/>
        </authorList>
    </citation>
    <scope>IDENTIFICATION</scope>
    <source>
        <strain evidence="1">17573</strain>
    </source>
</reference>
<evidence type="ECO:0000313" key="1">
    <source>
        <dbReference type="Ensembl" id="ENSMMUP00000069948.1"/>
    </source>
</evidence>
<dbReference type="AlphaFoldDB" id="A0A5F7ZWE9"/>
<dbReference type="VEuPathDB" id="HostDB:ENSMMUG00000063079"/>
<reference evidence="1" key="2">
    <citation type="submission" date="2019-01" db="EMBL/GenBank/DDBJ databases">
        <authorList>
            <person name="Graves T."/>
            <person name="Eichler E.E."/>
            <person name="Wilson R.K."/>
        </authorList>
    </citation>
    <scope>NUCLEOTIDE SEQUENCE [LARGE SCALE GENOMIC DNA]</scope>
    <source>
        <strain evidence="1">17573</strain>
    </source>
</reference>
<name>A0A5F7ZWE9_MACMU</name>
<dbReference type="Ensembl" id="ENSMMUT00000095627.1">
    <property type="protein sequence ID" value="ENSMMUP00000069948.1"/>
    <property type="gene ID" value="ENSMMUG00000063079.1"/>
</dbReference>
<dbReference type="Proteomes" id="UP000006718">
    <property type="component" value="Chromosome 11"/>
</dbReference>
<dbReference type="GeneTree" id="ENSGT01150000287003"/>
<reference evidence="2" key="1">
    <citation type="journal article" date="2007" name="Science">
        <title>Evolutionary and biomedical insights from the rhesus macaque genome.</title>
        <authorList>
            <person name="Gibbs R.A."/>
            <person name="Rogers J."/>
            <person name="Katze M.G."/>
            <person name="Bumgarner R."/>
            <person name="Weinstock G.M."/>
            <person name="Mardis E.R."/>
            <person name="Remington K.A."/>
            <person name="Strausberg R.L."/>
            <person name="Venter J.C."/>
            <person name="Wilson R.K."/>
            <person name="Batzer M.A."/>
            <person name="Bustamante C.D."/>
            <person name="Eichler E.E."/>
            <person name="Hahn M.W."/>
            <person name="Hardison R.C."/>
            <person name="Makova K.D."/>
            <person name="Miller W."/>
            <person name="Milosavljevic A."/>
            <person name="Palermo R.E."/>
            <person name="Siepel A."/>
            <person name="Sikela J.M."/>
            <person name="Attaway T."/>
            <person name="Bell S."/>
            <person name="Bernard K.E."/>
            <person name="Buhay C.J."/>
            <person name="Chandrabose M.N."/>
            <person name="Dao M."/>
            <person name="Davis C."/>
            <person name="Delehaunty K.D."/>
            <person name="Ding Y."/>
            <person name="Dinh H.H."/>
            <person name="Dugan-Rocha S."/>
            <person name="Fulton L.A."/>
            <person name="Gabisi R.A."/>
            <person name="Garner T.T."/>
            <person name="Godfrey J."/>
            <person name="Hawes A.C."/>
            <person name="Hernandez J."/>
            <person name="Hines S."/>
            <person name="Holder M."/>
            <person name="Hume J."/>
            <person name="Jhangiani S.N."/>
            <person name="Joshi V."/>
            <person name="Khan Z.M."/>
            <person name="Kirkness E.F."/>
            <person name="Cree A."/>
            <person name="Fowler R.G."/>
            <person name="Lee S."/>
            <person name="Lewis L.R."/>
            <person name="Li Z."/>
            <person name="Liu Y.-S."/>
            <person name="Moore S.M."/>
            <person name="Muzny D."/>
            <person name="Nazareth L.V."/>
            <person name="Ngo D.N."/>
            <person name="Okwuonu G.O."/>
            <person name="Pai G."/>
            <person name="Parker D."/>
            <person name="Paul H.A."/>
            <person name="Pfannkoch C."/>
            <person name="Pohl C.S."/>
            <person name="Rogers Y.-H.C."/>
            <person name="Ruiz S.J."/>
            <person name="Sabo A."/>
            <person name="Santibanez J."/>
            <person name="Schneider B.W."/>
            <person name="Smith S.M."/>
            <person name="Sodergren E."/>
            <person name="Svatek A.F."/>
            <person name="Utterback T.R."/>
            <person name="Vattathil S."/>
            <person name="Warren W."/>
            <person name="White C.S."/>
            <person name="Chinwalla A.T."/>
            <person name="Feng Y."/>
            <person name="Halpern A.L."/>
            <person name="Hillier L.W."/>
            <person name="Huang X."/>
            <person name="Minx P."/>
            <person name="Nelson J.O."/>
            <person name="Pepin K.H."/>
            <person name="Qin X."/>
            <person name="Sutton G.G."/>
            <person name="Venter E."/>
            <person name="Walenz B.P."/>
            <person name="Wallis J.W."/>
            <person name="Worley K.C."/>
            <person name="Yang S.-P."/>
            <person name="Jones S.M."/>
            <person name="Marra M.A."/>
            <person name="Rocchi M."/>
            <person name="Schein J.E."/>
            <person name="Baertsch R."/>
            <person name="Clarke L."/>
            <person name="Csuros M."/>
            <person name="Glasscock J."/>
            <person name="Harris R.A."/>
            <person name="Havlak P."/>
            <person name="Jackson A.R."/>
            <person name="Jiang H."/>
            <person name="Liu Y."/>
            <person name="Messina D.N."/>
            <person name="Shen Y."/>
            <person name="Song H.X.-Z."/>
            <person name="Wylie T."/>
            <person name="Zhang L."/>
            <person name="Birney E."/>
            <person name="Han K."/>
            <person name="Konkel M.K."/>
            <person name="Lee J."/>
            <person name="Smit A.F.A."/>
            <person name="Ullmer B."/>
            <person name="Wang H."/>
            <person name="Xing J."/>
            <person name="Burhans R."/>
            <person name="Cheng Z."/>
            <person name="Karro J.E."/>
            <person name="Ma J."/>
            <person name="Raney B."/>
            <person name="She X."/>
            <person name="Cox M.J."/>
            <person name="Demuth J.P."/>
            <person name="Dumas L.J."/>
            <person name="Han S.-G."/>
            <person name="Hopkins J."/>
            <person name="Karimpour-Fard A."/>
            <person name="Kim Y.H."/>
            <person name="Pollack J.R."/>
            <person name="Vinar T."/>
            <person name="Addo-Quaye C."/>
            <person name="Degenhardt J."/>
            <person name="Denby A."/>
            <person name="Hubisz M.J."/>
            <person name="Indap A."/>
            <person name="Kosiol C."/>
            <person name="Lahn B.T."/>
            <person name="Lawson H.A."/>
            <person name="Marklein A."/>
            <person name="Nielsen R."/>
            <person name="Vallender E.J."/>
            <person name="Clark A.G."/>
            <person name="Ferguson B."/>
            <person name="Hernandez R.D."/>
            <person name="Hirani K."/>
            <person name="Kehrer-Sawatzki H."/>
            <person name="Kolb J."/>
            <person name="Patil S."/>
            <person name="Pu L.-L."/>
            <person name="Ren Y."/>
            <person name="Smith D.G."/>
            <person name="Wheeler D.A."/>
            <person name="Schenck I."/>
            <person name="Ball E.V."/>
            <person name="Chen R."/>
            <person name="Cooper D.N."/>
            <person name="Giardine B."/>
            <person name="Hsu F."/>
            <person name="Kent W.J."/>
            <person name="Lesk A."/>
            <person name="Nelson D.L."/>
            <person name="O'brien W.E."/>
            <person name="Pruefer K."/>
            <person name="Stenson P.D."/>
            <person name="Wallace J.C."/>
            <person name="Ke H."/>
            <person name="Liu X.-M."/>
            <person name="Wang P."/>
            <person name="Xiang A.P."/>
            <person name="Yang F."/>
            <person name="Barber G.P."/>
            <person name="Haussler D."/>
            <person name="Karolchik D."/>
            <person name="Kern A.D."/>
            <person name="Kuhn R.M."/>
            <person name="Smith K.E."/>
            <person name="Zwieg A.S."/>
        </authorList>
    </citation>
    <scope>NUCLEOTIDE SEQUENCE [LARGE SCALE GENOMIC DNA]</scope>
    <source>
        <strain evidence="2">17573</strain>
    </source>
</reference>
<protein>
    <submittedName>
        <fullName evidence="1">Uncharacterized protein</fullName>
    </submittedName>
</protein>
<proteinExistence type="predicted"/>
<evidence type="ECO:0000313" key="2">
    <source>
        <dbReference type="Proteomes" id="UP000006718"/>
    </source>
</evidence>
<accession>A0A5F7ZWE9</accession>
<organism evidence="1 2">
    <name type="scientific">Macaca mulatta</name>
    <name type="common">Rhesus macaque</name>
    <dbReference type="NCBI Taxonomy" id="9544"/>
    <lineage>
        <taxon>Eukaryota</taxon>
        <taxon>Metazoa</taxon>
        <taxon>Chordata</taxon>
        <taxon>Craniata</taxon>
        <taxon>Vertebrata</taxon>
        <taxon>Euteleostomi</taxon>
        <taxon>Mammalia</taxon>
        <taxon>Eutheria</taxon>
        <taxon>Euarchontoglires</taxon>
        <taxon>Primates</taxon>
        <taxon>Haplorrhini</taxon>
        <taxon>Catarrhini</taxon>
        <taxon>Cercopithecidae</taxon>
        <taxon>Cercopithecinae</taxon>
        <taxon>Macaca</taxon>
    </lineage>
</organism>
<dbReference type="STRING" id="9544.ENSMMUP00000069948"/>
<reference evidence="1" key="4">
    <citation type="submission" date="2025-09" db="UniProtKB">
        <authorList>
            <consortium name="Ensembl"/>
        </authorList>
    </citation>
    <scope>IDENTIFICATION</scope>
    <source>
        <strain evidence="1">17573</strain>
    </source>
</reference>
<dbReference type="InParanoid" id="A0A5F7ZWE9"/>
<keyword evidence="2" id="KW-1185">Reference proteome</keyword>
<sequence>MSKTLKAMATKAKIDKWDLIKLKNFCTAKETTIRVNRQPTEWEKIFAIYPSDKGLISRTHKELKQIFKKKTNNPIKKLAKDMNRHFSKENIYAANRQMKQGSSSLVIREMQIKTTMRYHLTPVRMAIIKKSGKKWMLERMWRNRNTFTLLVGV</sequence>